<evidence type="ECO:0000256" key="2">
    <source>
        <dbReference type="SAM" id="SignalP"/>
    </source>
</evidence>
<dbReference type="Ensembl" id="ENSVURT00010021188.1">
    <property type="protein sequence ID" value="ENSVURP00010018638.1"/>
    <property type="gene ID" value="ENSVURG00010014187.1"/>
</dbReference>
<reference evidence="3" key="2">
    <citation type="submission" date="2025-05" db="UniProtKB">
        <authorList>
            <consortium name="Ensembl"/>
        </authorList>
    </citation>
    <scope>IDENTIFICATION</scope>
</reference>
<dbReference type="AlphaFoldDB" id="A0A4X2L3X3"/>
<feature type="chain" id="PRO_5044616098" evidence="2">
    <location>
        <begin position="16"/>
        <end position="84"/>
    </location>
</feature>
<proteinExistence type="predicted"/>
<keyword evidence="1" id="KW-0812">Transmembrane</keyword>
<dbReference type="InterPro" id="IPR003377">
    <property type="entry name" value="Cornichon"/>
</dbReference>
<organism evidence="3 4">
    <name type="scientific">Vombatus ursinus</name>
    <name type="common">Common wombat</name>
    <dbReference type="NCBI Taxonomy" id="29139"/>
    <lineage>
        <taxon>Eukaryota</taxon>
        <taxon>Metazoa</taxon>
        <taxon>Chordata</taxon>
        <taxon>Craniata</taxon>
        <taxon>Vertebrata</taxon>
        <taxon>Euteleostomi</taxon>
        <taxon>Mammalia</taxon>
        <taxon>Metatheria</taxon>
        <taxon>Diprotodontia</taxon>
        <taxon>Vombatidae</taxon>
        <taxon>Vombatus</taxon>
    </lineage>
</organism>
<dbReference type="Pfam" id="PF03311">
    <property type="entry name" value="Cornichon"/>
    <property type="match status" value="1"/>
</dbReference>
<sequence length="84" mass="9955">MSMIIFIFLLIECWALSFMSTYFKIILSDFKGDYDNIISCYSKLNQWVILEVIVHIMVNVAMLFQCAVYLPLQRLHHLEYVSVQ</sequence>
<feature type="transmembrane region" description="Helical" evidence="1">
    <location>
        <begin position="52"/>
        <end position="72"/>
    </location>
</feature>
<keyword evidence="4" id="KW-1185">Reference proteome</keyword>
<accession>A0A4X2L3X3</accession>
<dbReference type="Proteomes" id="UP000314987">
    <property type="component" value="Unassembled WGS sequence"/>
</dbReference>
<evidence type="ECO:0000256" key="1">
    <source>
        <dbReference type="SAM" id="Phobius"/>
    </source>
</evidence>
<keyword evidence="1" id="KW-0472">Membrane</keyword>
<dbReference type="Ensembl" id="ENSVURT00010021193.1">
    <property type="protein sequence ID" value="ENSVURP00010018642.1"/>
    <property type="gene ID" value="ENSVURG00010014191.1"/>
</dbReference>
<keyword evidence="2" id="KW-0732">Signal</keyword>
<evidence type="ECO:0000313" key="4">
    <source>
        <dbReference type="Proteomes" id="UP000314987"/>
    </source>
</evidence>
<protein>
    <submittedName>
        <fullName evidence="3">Uncharacterized protein</fullName>
    </submittedName>
</protein>
<keyword evidence="1" id="KW-1133">Transmembrane helix</keyword>
<dbReference type="STRING" id="29139.ENSVURP00010018638"/>
<dbReference type="GeneTree" id="ENSGT00970000198070"/>
<evidence type="ECO:0000313" key="3">
    <source>
        <dbReference type="Ensembl" id="ENSVURP00010018638.1"/>
    </source>
</evidence>
<feature type="signal peptide" evidence="2">
    <location>
        <begin position="1"/>
        <end position="15"/>
    </location>
</feature>
<name>A0A4X2L3X3_VOMUR</name>
<dbReference type="GO" id="GO:0016192">
    <property type="term" value="P:vesicle-mediated transport"/>
    <property type="evidence" value="ECO:0007669"/>
    <property type="project" value="InterPro"/>
</dbReference>
<reference evidence="4" key="1">
    <citation type="submission" date="2018-12" db="EMBL/GenBank/DDBJ databases">
        <authorList>
            <person name="Yazar S."/>
        </authorList>
    </citation>
    <scope>NUCLEOTIDE SEQUENCE [LARGE SCALE GENOMIC DNA]</scope>
</reference>